<evidence type="ECO:0000256" key="1">
    <source>
        <dbReference type="ARBA" id="ARBA00004123"/>
    </source>
</evidence>
<reference evidence="4" key="1">
    <citation type="submission" date="2020-06" db="EMBL/GenBank/DDBJ databases">
        <authorList>
            <person name="Li T."/>
            <person name="Hu X."/>
            <person name="Zhang T."/>
            <person name="Song X."/>
            <person name="Zhang H."/>
            <person name="Dai N."/>
            <person name="Sheng W."/>
            <person name="Hou X."/>
            <person name="Wei L."/>
        </authorList>
    </citation>
    <scope>NUCLEOTIDE SEQUENCE</scope>
    <source>
        <strain evidence="4">KEN1</strain>
        <tissue evidence="4">Leaf</tissue>
    </source>
</reference>
<dbReference type="PANTHER" id="PTHR33172">
    <property type="entry name" value="OS08G0516900 PROTEIN"/>
    <property type="match status" value="1"/>
</dbReference>
<comment type="caution">
    <text evidence="4">The sequence shown here is derived from an EMBL/GenBank/DDBJ whole genome shotgun (WGS) entry which is preliminary data.</text>
</comment>
<feature type="region of interest" description="Disordered" evidence="3">
    <location>
        <begin position="190"/>
        <end position="220"/>
    </location>
</feature>
<dbReference type="EMBL" id="JACGWN010000001">
    <property type="protein sequence ID" value="KAL0462486.1"/>
    <property type="molecule type" value="Genomic_DNA"/>
</dbReference>
<feature type="region of interest" description="Disordered" evidence="3">
    <location>
        <begin position="1"/>
        <end position="20"/>
    </location>
</feature>
<keyword evidence="2" id="KW-0539">Nucleus</keyword>
<sequence>MRLNMESKTTSVLNRESRHGIMGEQVMVMVHDHHRHRHRHCHHSSSCRQVVCDEEVKSCYDDDSSPSSSSRTTSSSSSSSSSPLQDMSSLLQQLPLKRGLSKHYNGKSQSFTSLSNVRSLEDLRKHDQIEINPHNKKLKTCKSYGAASTTSFPRNNTTCSSLITAAKNPPIKGSSFSSLVIGGSSNSTFLANNNNNNNNNSNNRPPIPHPPHRSTSIISA</sequence>
<dbReference type="GO" id="GO:0005634">
    <property type="term" value="C:nucleus"/>
    <property type="evidence" value="ECO:0007669"/>
    <property type="project" value="UniProtKB-SubCell"/>
</dbReference>
<dbReference type="PANTHER" id="PTHR33172:SF29">
    <property type="entry name" value="OS06G0559400 PROTEIN"/>
    <property type="match status" value="1"/>
</dbReference>
<gene>
    <name evidence="4" type="ORF">Slati_0136200</name>
</gene>
<dbReference type="GO" id="GO:0006950">
    <property type="term" value="P:response to stress"/>
    <property type="evidence" value="ECO:0007669"/>
    <property type="project" value="UniProtKB-ARBA"/>
</dbReference>
<comment type="subcellular location">
    <subcellularLocation>
        <location evidence="1">Nucleus</location>
    </subcellularLocation>
</comment>
<feature type="compositionally biased region" description="Polar residues" evidence="3">
    <location>
        <begin position="1"/>
        <end position="14"/>
    </location>
</feature>
<accession>A0AAW2YA21</accession>
<dbReference type="InterPro" id="IPR051992">
    <property type="entry name" value="OxStress_Response_Reg"/>
</dbReference>
<reference evidence="4" key="2">
    <citation type="journal article" date="2024" name="Plant">
        <title>Genomic evolution and insights into agronomic trait innovations of Sesamum species.</title>
        <authorList>
            <person name="Miao H."/>
            <person name="Wang L."/>
            <person name="Qu L."/>
            <person name="Liu H."/>
            <person name="Sun Y."/>
            <person name="Le M."/>
            <person name="Wang Q."/>
            <person name="Wei S."/>
            <person name="Zheng Y."/>
            <person name="Lin W."/>
            <person name="Duan Y."/>
            <person name="Cao H."/>
            <person name="Xiong S."/>
            <person name="Wang X."/>
            <person name="Wei L."/>
            <person name="Li C."/>
            <person name="Ma Q."/>
            <person name="Ju M."/>
            <person name="Zhao R."/>
            <person name="Li G."/>
            <person name="Mu C."/>
            <person name="Tian Q."/>
            <person name="Mei H."/>
            <person name="Zhang T."/>
            <person name="Gao T."/>
            <person name="Zhang H."/>
        </authorList>
    </citation>
    <scope>NUCLEOTIDE SEQUENCE</scope>
    <source>
        <strain evidence="4">KEN1</strain>
    </source>
</reference>
<name>A0AAW2YA21_9LAMI</name>
<evidence type="ECO:0000313" key="4">
    <source>
        <dbReference type="EMBL" id="KAL0462486.1"/>
    </source>
</evidence>
<organism evidence="4">
    <name type="scientific">Sesamum latifolium</name>
    <dbReference type="NCBI Taxonomy" id="2727402"/>
    <lineage>
        <taxon>Eukaryota</taxon>
        <taxon>Viridiplantae</taxon>
        <taxon>Streptophyta</taxon>
        <taxon>Embryophyta</taxon>
        <taxon>Tracheophyta</taxon>
        <taxon>Spermatophyta</taxon>
        <taxon>Magnoliopsida</taxon>
        <taxon>eudicotyledons</taxon>
        <taxon>Gunneridae</taxon>
        <taxon>Pentapetalae</taxon>
        <taxon>asterids</taxon>
        <taxon>lamiids</taxon>
        <taxon>Lamiales</taxon>
        <taxon>Pedaliaceae</taxon>
        <taxon>Sesamum</taxon>
    </lineage>
</organism>
<feature type="compositionally biased region" description="Low complexity" evidence="3">
    <location>
        <begin position="190"/>
        <end position="203"/>
    </location>
</feature>
<feature type="compositionally biased region" description="Low complexity" evidence="3">
    <location>
        <begin position="65"/>
        <end position="88"/>
    </location>
</feature>
<protein>
    <submittedName>
        <fullName evidence="4">Uncharacterized protein</fullName>
    </submittedName>
</protein>
<evidence type="ECO:0000256" key="2">
    <source>
        <dbReference type="ARBA" id="ARBA00023242"/>
    </source>
</evidence>
<dbReference type="AlphaFoldDB" id="A0AAW2YA21"/>
<proteinExistence type="predicted"/>
<evidence type="ECO:0000256" key="3">
    <source>
        <dbReference type="SAM" id="MobiDB-lite"/>
    </source>
</evidence>
<feature type="region of interest" description="Disordered" evidence="3">
    <location>
        <begin position="59"/>
        <end position="88"/>
    </location>
</feature>